<sequence>MATVRPTPPVAAPDARTPERRRAAVASDRPRLPKATPWPSRRGEWPTHCPLCFGALEPLPGAGGYARHRSARCSAQCVLTTRQYQPDELAIRGSRDVEVAARHRARFVARWACHYASMRHVWPALTIERFIAVIACADVADLWSYRMLRDDDLAAVLLVLAGFMRVPEVVGGDAVRADTAAGDVACAVARFADASSAVTPSSGARFADAPSAVTPSSGARCADTSSAVAPSADTPSADTPPAVARGAAALAPTARWVRFWFDASVRDVGDLWTAGGDAPRLFRVDYREPVVTPYPTGAQVLAWQPIDGMRDVWVQCADAHEPAVGAAERAAFARFLAQPVARAVRA</sequence>
<gene>
    <name evidence="2" type="ORF">C6T65_11480</name>
</gene>
<dbReference type="AlphaFoldDB" id="A0AA45BEX7"/>
<dbReference type="Proteomes" id="UP000237632">
    <property type="component" value="Unassembled WGS sequence"/>
</dbReference>
<proteinExistence type="predicted"/>
<reference evidence="2 3" key="1">
    <citation type="submission" date="2018-03" db="EMBL/GenBank/DDBJ databases">
        <authorList>
            <person name="Nguyen K."/>
            <person name="Fouts D."/>
            <person name="Sutton G."/>
        </authorList>
    </citation>
    <scope>NUCLEOTIDE SEQUENCE [LARGE SCALE GENOMIC DNA]</scope>
    <source>
        <strain evidence="2 3">AU3578</strain>
    </source>
</reference>
<feature type="region of interest" description="Disordered" evidence="1">
    <location>
        <begin position="200"/>
        <end position="240"/>
    </location>
</feature>
<feature type="region of interest" description="Disordered" evidence="1">
    <location>
        <begin position="1"/>
        <end position="42"/>
    </location>
</feature>
<organism evidence="2 3">
    <name type="scientific">Burkholderia vietnamiensis</name>
    <dbReference type="NCBI Taxonomy" id="60552"/>
    <lineage>
        <taxon>Bacteria</taxon>
        <taxon>Pseudomonadati</taxon>
        <taxon>Pseudomonadota</taxon>
        <taxon>Betaproteobacteria</taxon>
        <taxon>Burkholderiales</taxon>
        <taxon>Burkholderiaceae</taxon>
        <taxon>Burkholderia</taxon>
        <taxon>Burkholderia cepacia complex</taxon>
    </lineage>
</organism>
<evidence type="ECO:0000256" key="1">
    <source>
        <dbReference type="SAM" id="MobiDB-lite"/>
    </source>
</evidence>
<name>A0AA45BEX7_BURVI</name>
<feature type="compositionally biased region" description="Polar residues" evidence="1">
    <location>
        <begin position="213"/>
        <end position="236"/>
    </location>
</feature>
<dbReference type="RefSeq" id="WP_060081014.1">
    <property type="nucleotide sequence ID" value="NZ_CADFFO010000002.1"/>
</dbReference>
<protein>
    <submittedName>
        <fullName evidence="2">Uncharacterized protein</fullName>
    </submittedName>
</protein>
<accession>A0AA45BEX7</accession>
<comment type="caution">
    <text evidence="2">The sequence shown here is derived from an EMBL/GenBank/DDBJ whole genome shotgun (WGS) entry which is preliminary data.</text>
</comment>
<evidence type="ECO:0000313" key="2">
    <source>
        <dbReference type="EMBL" id="PRH42191.1"/>
    </source>
</evidence>
<dbReference type="EMBL" id="PVHK01000083">
    <property type="protein sequence ID" value="PRH42191.1"/>
    <property type="molecule type" value="Genomic_DNA"/>
</dbReference>
<evidence type="ECO:0000313" key="3">
    <source>
        <dbReference type="Proteomes" id="UP000237632"/>
    </source>
</evidence>
<feature type="compositionally biased region" description="Pro residues" evidence="1">
    <location>
        <begin position="1"/>
        <end position="11"/>
    </location>
</feature>